<name>A0A699IXH7_TANCI</name>
<accession>A0A699IXH7</accession>
<dbReference type="AlphaFoldDB" id="A0A699IXH7"/>
<gene>
    <name evidence="1" type="ORF">Tci_565980</name>
</gene>
<dbReference type="EMBL" id="BKCJ010345042">
    <property type="protein sequence ID" value="GEZ94007.1"/>
    <property type="molecule type" value="Genomic_DNA"/>
</dbReference>
<comment type="caution">
    <text evidence="1">The sequence shown here is derived from an EMBL/GenBank/DDBJ whole genome shotgun (WGS) entry which is preliminary data.</text>
</comment>
<organism evidence="1">
    <name type="scientific">Tanacetum cinerariifolium</name>
    <name type="common">Dalmatian daisy</name>
    <name type="synonym">Chrysanthemum cinerariifolium</name>
    <dbReference type="NCBI Taxonomy" id="118510"/>
    <lineage>
        <taxon>Eukaryota</taxon>
        <taxon>Viridiplantae</taxon>
        <taxon>Streptophyta</taxon>
        <taxon>Embryophyta</taxon>
        <taxon>Tracheophyta</taxon>
        <taxon>Spermatophyta</taxon>
        <taxon>Magnoliopsida</taxon>
        <taxon>eudicotyledons</taxon>
        <taxon>Gunneridae</taxon>
        <taxon>Pentapetalae</taxon>
        <taxon>asterids</taxon>
        <taxon>campanulids</taxon>
        <taxon>Asterales</taxon>
        <taxon>Asteraceae</taxon>
        <taxon>Asteroideae</taxon>
        <taxon>Anthemideae</taxon>
        <taxon>Anthemidinae</taxon>
        <taxon>Tanacetum</taxon>
    </lineage>
</organism>
<dbReference type="GO" id="GO:0016740">
    <property type="term" value="F:transferase activity"/>
    <property type="evidence" value="ECO:0007669"/>
    <property type="project" value="UniProtKB-KW"/>
</dbReference>
<feature type="non-terminal residue" evidence="1">
    <location>
        <position position="1"/>
    </location>
</feature>
<evidence type="ECO:0000313" key="1">
    <source>
        <dbReference type="EMBL" id="GEZ94007.1"/>
    </source>
</evidence>
<sequence length="132" mass="14596">VFFCAYLGRFACLVFVSFACLLVPCSRSLSLSLSSLMHTYTGRRSSRSSLLLPGLSRRYAKPFSLCRDLLKLDGLKQGRLLGLSIGADSIWDECVGVAVSNPSNELAEPYGVYEKTESNISRMVSDFQDLVR</sequence>
<reference evidence="1" key="1">
    <citation type="journal article" date="2019" name="Sci. Rep.">
        <title>Draft genome of Tanacetum cinerariifolium, the natural source of mosquito coil.</title>
        <authorList>
            <person name="Yamashiro T."/>
            <person name="Shiraishi A."/>
            <person name="Satake H."/>
            <person name="Nakayama K."/>
        </authorList>
    </citation>
    <scope>NUCLEOTIDE SEQUENCE</scope>
</reference>
<proteinExistence type="predicted"/>
<keyword evidence="1" id="KW-0808">Transferase</keyword>
<protein>
    <submittedName>
        <fullName evidence="1">Polynucleotidyl transferase, ribonuclease H-like superfamily protein</fullName>
    </submittedName>
</protein>